<feature type="transmembrane region" description="Helical" evidence="1">
    <location>
        <begin position="30"/>
        <end position="50"/>
    </location>
</feature>
<feature type="domain" description="DUF6311" evidence="2">
    <location>
        <begin position="89"/>
        <end position="334"/>
    </location>
</feature>
<feature type="transmembrane region" description="Helical" evidence="1">
    <location>
        <begin position="149"/>
        <end position="165"/>
    </location>
</feature>
<keyword evidence="1" id="KW-0472">Membrane</keyword>
<feature type="transmembrane region" description="Helical" evidence="1">
    <location>
        <begin position="313"/>
        <end position="333"/>
    </location>
</feature>
<evidence type="ECO:0000259" key="2">
    <source>
        <dbReference type="Pfam" id="PF19830"/>
    </source>
</evidence>
<feature type="transmembrane region" description="Helical" evidence="1">
    <location>
        <begin position="218"/>
        <end position="237"/>
    </location>
</feature>
<dbReference type="EMBL" id="UINC01020088">
    <property type="protein sequence ID" value="SVA84689.1"/>
    <property type="molecule type" value="Genomic_DNA"/>
</dbReference>
<proteinExistence type="predicted"/>
<feature type="transmembrane region" description="Helical" evidence="1">
    <location>
        <begin position="171"/>
        <end position="188"/>
    </location>
</feature>
<dbReference type="AlphaFoldDB" id="A0A381Z662"/>
<feature type="transmembrane region" description="Helical" evidence="1">
    <location>
        <begin position="244"/>
        <end position="266"/>
    </location>
</feature>
<sequence length="345" mass="37546">VVRRIADLLFKPGRLATFRSSLEATSLREVALVVGAFTVTACVATYPLIFHLGDTLPSDLGDPLLNTWILAWDADRIRYGLQGLWDAPMFYPYVNTLAYSEHLLGVAVFTAPIQWVTGNPMIGYNAAFLASFVLAGSGMYLLTSSLTGSRVAGLVGGIAFAFLPYRADQSGHLQVLMYGWMPVALWALHRYFATGKRLALTGFAVAFLLQGFSNGYFFYFFAAAVLVVTTAEFATLVRSRSRVILELAVAALLMIAVTIPVLKGYLDARETQPLYRTRGEMVMYSADTLSYFHASPRLTVWGNVLPPGKPEGALFPGFGLLALAAFGLVTAFVRTQSGPRLGRVA</sequence>
<evidence type="ECO:0000313" key="3">
    <source>
        <dbReference type="EMBL" id="SVA84689.1"/>
    </source>
</evidence>
<keyword evidence="1" id="KW-1133">Transmembrane helix</keyword>
<organism evidence="3">
    <name type="scientific">marine metagenome</name>
    <dbReference type="NCBI Taxonomy" id="408172"/>
    <lineage>
        <taxon>unclassified sequences</taxon>
        <taxon>metagenomes</taxon>
        <taxon>ecological metagenomes</taxon>
    </lineage>
</organism>
<keyword evidence="1" id="KW-0812">Transmembrane</keyword>
<reference evidence="3" key="1">
    <citation type="submission" date="2018-05" db="EMBL/GenBank/DDBJ databases">
        <authorList>
            <person name="Lanie J.A."/>
            <person name="Ng W.-L."/>
            <person name="Kazmierczak K.M."/>
            <person name="Andrzejewski T.M."/>
            <person name="Davidsen T.M."/>
            <person name="Wayne K.J."/>
            <person name="Tettelin H."/>
            <person name="Glass J.I."/>
            <person name="Rusch D."/>
            <person name="Podicherti R."/>
            <person name="Tsui H.-C.T."/>
            <person name="Winkler M.E."/>
        </authorList>
    </citation>
    <scope>NUCLEOTIDE SEQUENCE</scope>
</reference>
<accession>A0A381Z662</accession>
<protein>
    <recommendedName>
        <fullName evidence="2">DUF6311 domain-containing protein</fullName>
    </recommendedName>
</protein>
<feature type="non-terminal residue" evidence="3">
    <location>
        <position position="1"/>
    </location>
</feature>
<feature type="non-terminal residue" evidence="3">
    <location>
        <position position="345"/>
    </location>
</feature>
<name>A0A381Z662_9ZZZZ</name>
<gene>
    <name evidence="3" type="ORF">METZ01_LOCUS137543</name>
</gene>
<dbReference type="InterPro" id="IPR046278">
    <property type="entry name" value="DUF6311"/>
</dbReference>
<dbReference type="Pfam" id="PF19830">
    <property type="entry name" value="DUF6311"/>
    <property type="match status" value="1"/>
</dbReference>
<evidence type="ECO:0000256" key="1">
    <source>
        <dbReference type="SAM" id="Phobius"/>
    </source>
</evidence>
<feature type="transmembrane region" description="Helical" evidence="1">
    <location>
        <begin position="122"/>
        <end position="142"/>
    </location>
</feature>